<evidence type="ECO:0000313" key="1">
    <source>
        <dbReference type="EMBL" id="PRR84547.1"/>
    </source>
</evidence>
<name>A0A2T0BL01_9CLOT</name>
<keyword evidence="2" id="KW-1185">Reference proteome</keyword>
<gene>
    <name evidence="1" type="ORF">CLVI_00700</name>
</gene>
<evidence type="ECO:0000313" key="2">
    <source>
        <dbReference type="Proteomes" id="UP000239471"/>
    </source>
</evidence>
<dbReference type="EMBL" id="PVXQ01000001">
    <property type="protein sequence ID" value="PRR84547.1"/>
    <property type="molecule type" value="Genomic_DNA"/>
</dbReference>
<sequence length="59" mass="6656">MPGLPKKIGDKKLTETKQPLLVVANCLYIRVQQLIRQLTEVLCDKGLSHSIAMVAYIIY</sequence>
<organism evidence="1 2">
    <name type="scientific">Clostridium vincentii</name>
    <dbReference type="NCBI Taxonomy" id="52704"/>
    <lineage>
        <taxon>Bacteria</taxon>
        <taxon>Bacillati</taxon>
        <taxon>Bacillota</taxon>
        <taxon>Clostridia</taxon>
        <taxon>Eubacteriales</taxon>
        <taxon>Clostridiaceae</taxon>
        <taxon>Clostridium</taxon>
    </lineage>
</organism>
<accession>A0A2T0BL01</accession>
<comment type="caution">
    <text evidence="1">The sequence shown here is derived from an EMBL/GenBank/DDBJ whole genome shotgun (WGS) entry which is preliminary data.</text>
</comment>
<dbReference type="Proteomes" id="UP000239471">
    <property type="component" value="Unassembled WGS sequence"/>
</dbReference>
<proteinExistence type="predicted"/>
<protein>
    <submittedName>
        <fullName evidence="1">Uncharacterized protein</fullName>
    </submittedName>
</protein>
<dbReference type="AlphaFoldDB" id="A0A2T0BL01"/>
<reference evidence="1 2" key="1">
    <citation type="submission" date="2018-03" db="EMBL/GenBank/DDBJ databases">
        <title>Genome sequence of Clostridium vincentii DSM 10228.</title>
        <authorList>
            <person name="Poehlein A."/>
            <person name="Daniel R."/>
        </authorList>
    </citation>
    <scope>NUCLEOTIDE SEQUENCE [LARGE SCALE GENOMIC DNA]</scope>
    <source>
        <strain evidence="1 2">DSM 10228</strain>
    </source>
</reference>